<keyword evidence="8" id="KW-1185">Reference proteome</keyword>
<dbReference type="Pfam" id="PF00097">
    <property type="entry name" value="zf-C3HC4"/>
    <property type="match status" value="1"/>
</dbReference>
<dbReference type="InterPro" id="IPR013083">
    <property type="entry name" value="Znf_RING/FYVE/PHD"/>
</dbReference>
<dbReference type="InterPro" id="IPR001841">
    <property type="entry name" value="Znf_RING"/>
</dbReference>
<dbReference type="PROSITE" id="PS00518">
    <property type="entry name" value="ZF_RING_1"/>
    <property type="match status" value="1"/>
</dbReference>
<accession>A0A9P6B1N2</accession>
<proteinExistence type="predicted"/>
<dbReference type="PROSITE" id="PS51382">
    <property type="entry name" value="SPX"/>
    <property type="match status" value="1"/>
</dbReference>
<feature type="domain" description="SPX" evidence="6">
    <location>
        <begin position="1"/>
        <end position="376"/>
    </location>
</feature>
<dbReference type="InterPro" id="IPR018957">
    <property type="entry name" value="Znf_C3HC4_RING-type"/>
</dbReference>
<evidence type="ECO:0000313" key="7">
    <source>
        <dbReference type="EMBL" id="KAF9515370.1"/>
    </source>
</evidence>
<keyword evidence="3" id="KW-0862">Zinc</keyword>
<dbReference type="OrthoDB" id="5588846at2759"/>
<dbReference type="PANTHER" id="PTHR23327:SF51">
    <property type="entry name" value="TRANSCRIPTIONAL REGULATOR OF YEAST FORM ADHERENCE 3"/>
    <property type="match status" value="1"/>
</dbReference>
<dbReference type="Gene3D" id="3.30.40.10">
    <property type="entry name" value="Zinc/RING finger domain, C3HC4 (zinc finger)"/>
    <property type="match status" value="1"/>
</dbReference>
<protein>
    <recommendedName>
        <fullName evidence="9">RING-14 protein</fullName>
    </recommendedName>
</protein>
<dbReference type="SUPFAM" id="SSF57850">
    <property type="entry name" value="RING/U-box"/>
    <property type="match status" value="1"/>
</dbReference>
<evidence type="ECO:0008006" key="9">
    <source>
        <dbReference type="Google" id="ProtNLM"/>
    </source>
</evidence>
<dbReference type="SMART" id="SM00184">
    <property type="entry name" value="RING"/>
    <property type="match status" value="1"/>
</dbReference>
<gene>
    <name evidence="7" type="ORF">BS47DRAFT_1381548</name>
</gene>
<keyword evidence="1" id="KW-0479">Metal-binding</keyword>
<organism evidence="7 8">
    <name type="scientific">Hydnum rufescens UP504</name>
    <dbReference type="NCBI Taxonomy" id="1448309"/>
    <lineage>
        <taxon>Eukaryota</taxon>
        <taxon>Fungi</taxon>
        <taxon>Dikarya</taxon>
        <taxon>Basidiomycota</taxon>
        <taxon>Agaricomycotina</taxon>
        <taxon>Agaricomycetes</taxon>
        <taxon>Cantharellales</taxon>
        <taxon>Hydnaceae</taxon>
        <taxon>Hydnum</taxon>
    </lineage>
</organism>
<evidence type="ECO:0000313" key="8">
    <source>
        <dbReference type="Proteomes" id="UP000886523"/>
    </source>
</evidence>
<evidence type="ECO:0000259" key="6">
    <source>
        <dbReference type="PROSITE" id="PS51382"/>
    </source>
</evidence>
<dbReference type="AlphaFoldDB" id="A0A9P6B1N2"/>
<dbReference type="PROSITE" id="PS50089">
    <property type="entry name" value="ZF_RING_2"/>
    <property type="match status" value="1"/>
</dbReference>
<dbReference type="Proteomes" id="UP000886523">
    <property type="component" value="Unassembled WGS sequence"/>
</dbReference>
<sequence length="519" mass="58918">MKFGKTYSALLPVFPRAWQERAISYGELKKLINDVVNELSRLGLDPTVLNQLLQAECNSFGSMTQNPNISAQSRIGIEDDLDGSSSSTDCEHNAFGLQFHPHAVYEVSHEEDRIVPRLHLWADSRLAPFSASTTDESHFEVLSHSGIPTTSVATLKPPNIAQEFPSRPSTLAISGDSQERSVTEVRVDQGSFMGCVNDVNTDLPVSLPEVVFILTTDAAFYQRLETAIQLLAEHQKRTQEEFSHTINTLARDLSHVTHPSSRSPTSDLYPWRQILQLWMETGIFESNIEKDRGERDVEAAARRLVLFANEVSKRWLNDHRTLKNKDSRAVLVQFLHLNMFLLELKKFHRANEEAVRKILKKHNKRTALRIPPAEQDRLLPMHTVLPPKSSDREIGSLIHILVVQVTEILLPVIPFIEGYECLICASIAYIPIRLRCSHLFCVRCLVKMQKRGLAECPLCRSPTVLQADRTNVDAALKRFMVEWFPVETKEKEKANEREAAEEELREMGFNPADNKCLVQ</sequence>
<dbReference type="Pfam" id="PF03105">
    <property type="entry name" value="SPX"/>
    <property type="match status" value="1"/>
</dbReference>
<dbReference type="PANTHER" id="PTHR23327">
    <property type="entry name" value="RING FINGER PROTEIN 127"/>
    <property type="match status" value="1"/>
</dbReference>
<evidence type="ECO:0000256" key="2">
    <source>
        <dbReference type="ARBA" id="ARBA00022771"/>
    </source>
</evidence>
<keyword evidence="2 4" id="KW-0863">Zinc-finger</keyword>
<evidence type="ECO:0000256" key="1">
    <source>
        <dbReference type="ARBA" id="ARBA00022723"/>
    </source>
</evidence>
<evidence type="ECO:0000259" key="5">
    <source>
        <dbReference type="PROSITE" id="PS50089"/>
    </source>
</evidence>
<evidence type="ECO:0000256" key="3">
    <source>
        <dbReference type="ARBA" id="ARBA00022833"/>
    </source>
</evidence>
<dbReference type="GO" id="GO:0008270">
    <property type="term" value="F:zinc ion binding"/>
    <property type="evidence" value="ECO:0007669"/>
    <property type="project" value="UniProtKB-KW"/>
</dbReference>
<dbReference type="InterPro" id="IPR017907">
    <property type="entry name" value="Znf_RING_CS"/>
</dbReference>
<dbReference type="InterPro" id="IPR004331">
    <property type="entry name" value="SPX_dom"/>
</dbReference>
<evidence type="ECO:0000256" key="4">
    <source>
        <dbReference type="PROSITE-ProRule" id="PRU00175"/>
    </source>
</evidence>
<feature type="domain" description="RING-type" evidence="5">
    <location>
        <begin position="421"/>
        <end position="460"/>
    </location>
</feature>
<dbReference type="EMBL" id="MU128951">
    <property type="protein sequence ID" value="KAF9515370.1"/>
    <property type="molecule type" value="Genomic_DNA"/>
</dbReference>
<name>A0A9P6B1N2_9AGAM</name>
<reference evidence="7" key="1">
    <citation type="journal article" date="2020" name="Nat. Commun.">
        <title>Large-scale genome sequencing of mycorrhizal fungi provides insights into the early evolution of symbiotic traits.</title>
        <authorList>
            <person name="Miyauchi S."/>
            <person name="Kiss E."/>
            <person name="Kuo A."/>
            <person name="Drula E."/>
            <person name="Kohler A."/>
            <person name="Sanchez-Garcia M."/>
            <person name="Morin E."/>
            <person name="Andreopoulos B."/>
            <person name="Barry K.W."/>
            <person name="Bonito G."/>
            <person name="Buee M."/>
            <person name="Carver A."/>
            <person name="Chen C."/>
            <person name="Cichocki N."/>
            <person name="Clum A."/>
            <person name="Culley D."/>
            <person name="Crous P.W."/>
            <person name="Fauchery L."/>
            <person name="Girlanda M."/>
            <person name="Hayes R.D."/>
            <person name="Keri Z."/>
            <person name="LaButti K."/>
            <person name="Lipzen A."/>
            <person name="Lombard V."/>
            <person name="Magnuson J."/>
            <person name="Maillard F."/>
            <person name="Murat C."/>
            <person name="Nolan M."/>
            <person name="Ohm R.A."/>
            <person name="Pangilinan J."/>
            <person name="Pereira M.F."/>
            <person name="Perotto S."/>
            <person name="Peter M."/>
            <person name="Pfister S."/>
            <person name="Riley R."/>
            <person name="Sitrit Y."/>
            <person name="Stielow J.B."/>
            <person name="Szollosi G."/>
            <person name="Zifcakova L."/>
            <person name="Stursova M."/>
            <person name="Spatafora J.W."/>
            <person name="Tedersoo L."/>
            <person name="Vaario L.M."/>
            <person name="Yamada A."/>
            <person name="Yan M."/>
            <person name="Wang P."/>
            <person name="Xu J."/>
            <person name="Bruns T."/>
            <person name="Baldrian P."/>
            <person name="Vilgalys R."/>
            <person name="Dunand C."/>
            <person name="Henrissat B."/>
            <person name="Grigoriev I.V."/>
            <person name="Hibbett D."/>
            <person name="Nagy L.G."/>
            <person name="Martin F.M."/>
        </authorList>
    </citation>
    <scope>NUCLEOTIDE SEQUENCE</scope>
    <source>
        <strain evidence="7">UP504</strain>
    </source>
</reference>
<comment type="caution">
    <text evidence="7">The sequence shown here is derived from an EMBL/GenBank/DDBJ whole genome shotgun (WGS) entry which is preliminary data.</text>
</comment>